<protein>
    <submittedName>
        <fullName evidence="7">Metal ABC transporter solute-binding protein, Zn/Mn family</fullName>
    </submittedName>
</protein>
<evidence type="ECO:0000256" key="2">
    <source>
        <dbReference type="ARBA" id="ARBA00022448"/>
    </source>
</evidence>
<feature type="compositionally biased region" description="Basic and acidic residues" evidence="5">
    <location>
        <begin position="148"/>
        <end position="177"/>
    </location>
</feature>
<reference evidence="7 8" key="1">
    <citation type="submission" date="2024-09" db="EMBL/GenBank/DDBJ databases">
        <authorList>
            <person name="Sun Q."/>
            <person name="Mori K."/>
        </authorList>
    </citation>
    <scope>NUCLEOTIDE SEQUENCE [LARGE SCALE GENOMIC DNA]</scope>
    <source>
        <strain evidence="7 8">TISTR 1856</strain>
    </source>
</reference>
<dbReference type="InterPro" id="IPR050492">
    <property type="entry name" value="Bact_metal-bind_prot9"/>
</dbReference>
<dbReference type="EMBL" id="JBHMDM010000004">
    <property type="protein sequence ID" value="MFB9377048.1"/>
    <property type="molecule type" value="Genomic_DNA"/>
</dbReference>
<dbReference type="PANTHER" id="PTHR42953">
    <property type="entry name" value="HIGH-AFFINITY ZINC UPTAKE SYSTEM PROTEIN ZNUA-RELATED"/>
    <property type="match status" value="1"/>
</dbReference>
<evidence type="ECO:0000256" key="3">
    <source>
        <dbReference type="ARBA" id="ARBA00022723"/>
    </source>
</evidence>
<dbReference type="Gene3D" id="3.40.50.1980">
    <property type="entry name" value="Nitrogenase molybdenum iron protein domain"/>
    <property type="match status" value="2"/>
</dbReference>
<dbReference type="Pfam" id="PF01297">
    <property type="entry name" value="ZnuA"/>
    <property type="match status" value="1"/>
</dbReference>
<evidence type="ECO:0000256" key="5">
    <source>
        <dbReference type="SAM" id="MobiDB-lite"/>
    </source>
</evidence>
<evidence type="ECO:0000256" key="1">
    <source>
        <dbReference type="ARBA" id="ARBA00004196"/>
    </source>
</evidence>
<feature type="signal peptide" evidence="6">
    <location>
        <begin position="1"/>
        <end position="23"/>
    </location>
</feature>
<feature type="chain" id="PRO_5047459273" evidence="6">
    <location>
        <begin position="24"/>
        <end position="352"/>
    </location>
</feature>
<keyword evidence="2" id="KW-0813">Transport</keyword>
<dbReference type="PROSITE" id="PS51257">
    <property type="entry name" value="PROKAR_LIPOPROTEIN"/>
    <property type="match status" value="1"/>
</dbReference>
<keyword evidence="3" id="KW-0479">Metal-binding</keyword>
<name>A0ABV5LSM6_9ACTN</name>
<accession>A0ABV5LSM6</accession>
<feature type="region of interest" description="Disordered" evidence="5">
    <location>
        <begin position="134"/>
        <end position="177"/>
    </location>
</feature>
<keyword evidence="4 6" id="KW-0732">Signal</keyword>
<dbReference type="PANTHER" id="PTHR42953:SF1">
    <property type="entry name" value="METAL-BINDING PROTEIN HI_0362-RELATED"/>
    <property type="match status" value="1"/>
</dbReference>
<evidence type="ECO:0000313" key="8">
    <source>
        <dbReference type="Proteomes" id="UP001589748"/>
    </source>
</evidence>
<dbReference type="InterPro" id="IPR006127">
    <property type="entry name" value="ZnuA-like"/>
</dbReference>
<evidence type="ECO:0000313" key="7">
    <source>
        <dbReference type="EMBL" id="MFB9377048.1"/>
    </source>
</evidence>
<dbReference type="SUPFAM" id="SSF53807">
    <property type="entry name" value="Helical backbone' metal receptor"/>
    <property type="match status" value="1"/>
</dbReference>
<gene>
    <name evidence="7" type="ORF">ACFFVI_08705</name>
</gene>
<keyword evidence="8" id="KW-1185">Reference proteome</keyword>
<evidence type="ECO:0000256" key="4">
    <source>
        <dbReference type="ARBA" id="ARBA00022729"/>
    </source>
</evidence>
<dbReference type="Proteomes" id="UP001589748">
    <property type="component" value="Unassembled WGS sequence"/>
</dbReference>
<comment type="caution">
    <text evidence="7">The sequence shown here is derived from an EMBL/GenBank/DDBJ whole genome shotgun (WGS) entry which is preliminary data.</text>
</comment>
<evidence type="ECO:0000256" key="6">
    <source>
        <dbReference type="SAM" id="SignalP"/>
    </source>
</evidence>
<sequence>MPSPARPQRLALGLVLTGTLTLAACGGSDTPGSTTGDEGTPAGGLSVVTSTDVYGSIAEQVAGDLLGQGVEVTAIIDDPNLDPHSYEATARDQLALSRATVVVENGGGYDPFIETMLGSSDAQPVVVDAVELSGKEPAADASTPSATTEEHDHDHGSADHEGEDHADHGDGHAGHDHVEGLNEHVFYDLATASKVAEAIATALGEKDPSQAATFTANAAAFADKIDALQQQATAAQQTVGGKDVVVTEPVPDYLLEAMGVNDVTPPEFSEGVEEGTDVPATVLAQTLDLVSGGTAKAVVYNEQTSGAQTDQVQQAATAAGVPVVPVTETLPAGKTYEEWMRDNITAITDALG</sequence>
<dbReference type="RefSeq" id="WP_380135247.1">
    <property type="nucleotide sequence ID" value="NZ_JBHLUI010000003.1"/>
</dbReference>
<organism evidence="7 8">
    <name type="scientific">Kineococcus gynurae</name>
    <dbReference type="NCBI Taxonomy" id="452979"/>
    <lineage>
        <taxon>Bacteria</taxon>
        <taxon>Bacillati</taxon>
        <taxon>Actinomycetota</taxon>
        <taxon>Actinomycetes</taxon>
        <taxon>Kineosporiales</taxon>
        <taxon>Kineosporiaceae</taxon>
        <taxon>Kineococcus</taxon>
    </lineage>
</organism>
<proteinExistence type="predicted"/>
<comment type="subcellular location">
    <subcellularLocation>
        <location evidence="1">Cell envelope</location>
    </subcellularLocation>
</comment>